<dbReference type="AlphaFoldDB" id="A0A5P1EYN4"/>
<dbReference type="InterPro" id="IPR040260">
    <property type="entry name" value="RFA2-like"/>
</dbReference>
<dbReference type="Pfam" id="PF08784">
    <property type="entry name" value="RPA_C"/>
    <property type="match status" value="1"/>
</dbReference>
<dbReference type="GO" id="GO:0000781">
    <property type="term" value="C:chromosome, telomeric region"/>
    <property type="evidence" value="ECO:0007669"/>
    <property type="project" value="TreeGrafter"/>
</dbReference>
<sequence length="216" mass="23715">MGSRPMVLGVVVDKVGRATDVSFLLDDGTGKIEINRWISVSVPSDSVEVAAVENGMYVLVHGHVKEFQGRRHAFAFSIRPVIDFNDISLHFIECVCVHLENTRLKGGAPTRIQMNPVINLTLANGTNGYQTPLSNQFPQNSGMGASKNDICSVVLGIFQEPSILAREHGLHIDEVFRSLGVPKNMILEAINYLVDVGHIYSTIDEYHFKSASSGHQ</sequence>
<accession>A0A5P1EYN4</accession>
<keyword evidence="8" id="KW-0539">Nucleus</keyword>
<dbReference type="EMBL" id="CM007385">
    <property type="protein sequence ID" value="ONK69591.1"/>
    <property type="molecule type" value="Genomic_DNA"/>
</dbReference>
<dbReference type="Gene3D" id="2.40.50.140">
    <property type="entry name" value="Nucleic acid-binding proteins"/>
    <property type="match status" value="1"/>
</dbReference>
<dbReference type="SUPFAM" id="SSF46785">
    <property type="entry name" value="Winged helix' DNA-binding domain"/>
    <property type="match status" value="1"/>
</dbReference>
<comment type="similarity">
    <text evidence="2">Belongs to the replication factor A protein 2 family.</text>
</comment>
<evidence type="ECO:0000256" key="2">
    <source>
        <dbReference type="ARBA" id="ARBA00007815"/>
    </source>
</evidence>
<dbReference type="GO" id="GO:0000724">
    <property type="term" value="P:double-strand break repair via homologous recombination"/>
    <property type="evidence" value="ECO:0007669"/>
    <property type="project" value="TreeGrafter"/>
</dbReference>
<dbReference type="InterPro" id="IPR036390">
    <property type="entry name" value="WH_DNA-bd_sf"/>
</dbReference>
<dbReference type="GO" id="GO:0035861">
    <property type="term" value="C:site of double-strand break"/>
    <property type="evidence" value="ECO:0007669"/>
    <property type="project" value="TreeGrafter"/>
</dbReference>
<dbReference type="InterPro" id="IPR012340">
    <property type="entry name" value="NA-bd_OB-fold"/>
</dbReference>
<evidence type="ECO:0000256" key="3">
    <source>
        <dbReference type="ARBA" id="ARBA00022705"/>
    </source>
</evidence>
<dbReference type="OMA" id="DEHHFKA"/>
<dbReference type="InterPro" id="IPR014892">
    <property type="entry name" value="RPA_C"/>
</dbReference>
<evidence type="ECO:0000259" key="10">
    <source>
        <dbReference type="Pfam" id="PF08784"/>
    </source>
</evidence>
<keyword evidence="6" id="KW-0233">DNA recombination</keyword>
<dbReference type="GO" id="GO:0003697">
    <property type="term" value="F:single-stranded DNA binding"/>
    <property type="evidence" value="ECO:0007669"/>
    <property type="project" value="TreeGrafter"/>
</dbReference>
<evidence type="ECO:0000256" key="7">
    <source>
        <dbReference type="ARBA" id="ARBA00023204"/>
    </source>
</evidence>
<dbReference type="GO" id="GO:0005662">
    <property type="term" value="C:DNA replication factor A complex"/>
    <property type="evidence" value="ECO:0007669"/>
    <property type="project" value="TreeGrafter"/>
</dbReference>
<dbReference type="GO" id="GO:0006260">
    <property type="term" value="P:DNA replication"/>
    <property type="evidence" value="ECO:0007669"/>
    <property type="project" value="UniProtKB-KW"/>
</dbReference>
<evidence type="ECO:0000256" key="4">
    <source>
        <dbReference type="ARBA" id="ARBA00022763"/>
    </source>
</evidence>
<evidence type="ECO:0000256" key="8">
    <source>
        <dbReference type="ARBA" id="ARBA00023242"/>
    </source>
</evidence>
<feature type="domain" description="Replication protein A C-terminal" evidence="10">
    <location>
        <begin position="98"/>
        <end position="205"/>
    </location>
</feature>
<keyword evidence="3" id="KW-0235">DNA replication</keyword>
<dbReference type="PANTHER" id="PTHR13989">
    <property type="entry name" value="REPLICATION PROTEIN A-RELATED"/>
    <property type="match status" value="1"/>
</dbReference>
<evidence type="ECO:0000256" key="9">
    <source>
        <dbReference type="ARBA" id="ARBA00056440"/>
    </source>
</evidence>
<keyword evidence="5" id="KW-0238">DNA-binding</keyword>
<dbReference type="GO" id="GO:0006289">
    <property type="term" value="P:nucleotide-excision repair"/>
    <property type="evidence" value="ECO:0007669"/>
    <property type="project" value="TreeGrafter"/>
</dbReference>
<evidence type="ECO:0000313" key="12">
    <source>
        <dbReference type="Proteomes" id="UP000243459"/>
    </source>
</evidence>
<comment type="subcellular location">
    <subcellularLocation>
        <location evidence="1">Nucleus</location>
    </subcellularLocation>
</comment>
<evidence type="ECO:0000313" key="11">
    <source>
        <dbReference type="EMBL" id="ONK69591.1"/>
    </source>
</evidence>
<evidence type="ECO:0000256" key="6">
    <source>
        <dbReference type="ARBA" id="ARBA00023172"/>
    </source>
</evidence>
<gene>
    <name evidence="11" type="ORF">A4U43_C05F24580</name>
</gene>
<dbReference type="SUPFAM" id="SSF50249">
    <property type="entry name" value="Nucleic acid-binding proteins"/>
    <property type="match status" value="1"/>
</dbReference>
<keyword evidence="4" id="KW-0227">DNA damage</keyword>
<dbReference type="Proteomes" id="UP000243459">
    <property type="component" value="Chromosome 5"/>
</dbReference>
<evidence type="ECO:0000256" key="1">
    <source>
        <dbReference type="ARBA" id="ARBA00004123"/>
    </source>
</evidence>
<dbReference type="CDD" id="cd04478">
    <property type="entry name" value="RPA2_DBD_D"/>
    <property type="match status" value="1"/>
</dbReference>
<dbReference type="Gramene" id="ONK69591">
    <property type="protein sequence ID" value="ONK69591"/>
    <property type="gene ID" value="A4U43_C05F24580"/>
</dbReference>
<name>A0A5P1EYN4_ASPOF</name>
<dbReference type="Gene3D" id="1.10.10.10">
    <property type="entry name" value="Winged helix-like DNA-binding domain superfamily/Winged helix DNA-binding domain"/>
    <property type="match status" value="1"/>
</dbReference>
<keyword evidence="12" id="KW-1185">Reference proteome</keyword>
<keyword evidence="7" id="KW-0234">DNA repair</keyword>
<protein>
    <recommendedName>
        <fullName evidence="10">Replication protein A C-terminal domain-containing protein</fullName>
    </recommendedName>
</protein>
<reference evidence="12" key="1">
    <citation type="journal article" date="2017" name="Nat. Commun.">
        <title>The asparagus genome sheds light on the origin and evolution of a young Y chromosome.</title>
        <authorList>
            <person name="Harkess A."/>
            <person name="Zhou J."/>
            <person name="Xu C."/>
            <person name="Bowers J.E."/>
            <person name="Van der Hulst R."/>
            <person name="Ayyampalayam S."/>
            <person name="Mercati F."/>
            <person name="Riccardi P."/>
            <person name="McKain M.R."/>
            <person name="Kakrana A."/>
            <person name="Tang H."/>
            <person name="Ray J."/>
            <person name="Groenendijk J."/>
            <person name="Arikit S."/>
            <person name="Mathioni S.M."/>
            <person name="Nakano M."/>
            <person name="Shan H."/>
            <person name="Telgmann-Rauber A."/>
            <person name="Kanno A."/>
            <person name="Yue Z."/>
            <person name="Chen H."/>
            <person name="Li W."/>
            <person name="Chen Y."/>
            <person name="Xu X."/>
            <person name="Zhang Y."/>
            <person name="Luo S."/>
            <person name="Chen H."/>
            <person name="Gao J."/>
            <person name="Mao Z."/>
            <person name="Pires J.C."/>
            <person name="Luo M."/>
            <person name="Kudrna D."/>
            <person name="Wing R.A."/>
            <person name="Meyers B.C."/>
            <person name="Yi K."/>
            <person name="Kong H."/>
            <person name="Lavrijsen P."/>
            <person name="Sunseri F."/>
            <person name="Falavigna A."/>
            <person name="Ye Y."/>
            <person name="Leebens-Mack J.H."/>
            <person name="Chen G."/>
        </authorList>
    </citation>
    <scope>NUCLEOTIDE SEQUENCE [LARGE SCALE GENOMIC DNA]</scope>
    <source>
        <strain evidence="12">cv. DH0086</strain>
    </source>
</reference>
<dbReference type="FunFam" id="1.10.10.10:FF:000168">
    <property type="entry name" value="Replication protein A 32 kDa subunit"/>
    <property type="match status" value="1"/>
</dbReference>
<proteinExistence type="inferred from homology"/>
<comment type="function">
    <text evidence="9">Component of the replication protein A complex (RPA) required for DNA recombination, repair and replication. The activity of RPA is mediated by single-stranded DNA binding and protein interactions.</text>
</comment>
<organism evidence="11 12">
    <name type="scientific">Asparagus officinalis</name>
    <name type="common">Garden asparagus</name>
    <dbReference type="NCBI Taxonomy" id="4686"/>
    <lineage>
        <taxon>Eukaryota</taxon>
        <taxon>Viridiplantae</taxon>
        <taxon>Streptophyta</taxon>
        <taxon>Embryophyta</taxon>
        <taxon>Tracheophyta</taxon>
        <taxon>Spermatophyta</taxon>
        <taxon>Magnoliopsida</taxon>
        <taxon>Liliopsida</taxon>
        <taxon>Asparagales</taxon>
        <taxon>Asparagaceae</taxon>
        <taxon>Asparagoideae</taxon>
        <taxon>Asparagus</taxon>
    </lineage>
</organism>
<dbReference type="FunFam" id="2.40.50.140:FF:000184">
    <property type="entry name" value="replication protein A 32 kDa subunit A-like"/>
    <property type="match status" value="1"/>
</dbReference>
<evidence type="ECO:0000256" key="5">
    <source>
        <dbReference type="ARBA" id="ARBA00023125"/>
    </source>
</evidence>
<dbReference type="PANTHER" id="PTHR13989:SF16">
    <property type="entry name" value="REPLICATION PROTEIN A2"/>
    <property type="match status" value="1"/>
</dbReference>
<dbReference type="InterPro" id="IPR036388">
    <property type="entry name" value="WH-like_DNA-bd_sf"/>
</dbReference>